<dbReference type="EMBL" id="CP007139">
    <property type="protein sequence ID" value="AIE83533.1"/>
    <property type="molecule type" value="Genomic_DNA"/>
</dbReference>
<dbReference type="AlphaFoldDB" id="A0A068NIX1"/>
<dbReference type="KEGG" id="fgi:OP10G_0165"/>
<dbReference type="STRING" id="661478.OP10G_0165"/>
<feature type="region of interest" description="Disordered" evidence="1">
    <location>
        <begin position="29"/>
        <end position="58"/>
    </location>
</feature>
<reference evidence="2 3" key="1">
    <citation type="journal article" date="2014" name="PLoS ONE">
        <title>The first complete genome sequence of the class fimbriimonadia in the phylum armatimonadetes.</title>
        <authorList>
            <person name="Hu Z.Y."/>
            <person name="Wang Y.Z."/>
            <person name="Im W.T."/>
            <person name="Wang S.Y."/>
            <person name="Zhao G.P."/>
            <person name="Zheng H.J."/>
            <person name="Quan Z.X."/>
        </authorList>
    </citation>
    <scope>NUCLEOTIDE SEQUENCE [LARGE SCALE GENOMIC DNA]</scope>
    <source>
        <strain evidence="2">Gsoil 348</strain>
    </source>
</reference>
<gene>
    <name evidence="2" type="ORF">OP10G_0165</name>
</gene>
<evidence type="ECO:0000313" key="2">
    <source>
        <dbReference type="EMBL" id="AIE83533.1"/>
    </source>
</evidence>
<proteinExistence type="predicted"/>
<dbReference type="HOGENOM" id="CLU_2972787_0_0_0"/>
<evidence type="ECO:0000256" key="1">
    <source>
        <dbReference type="SAM" id="MobiDB-lite"/>
    </source>
</evidence>
<name>A0A068NIX1_FIMGI</name>
<accession>A0A068NIX1</accession>
<sequence length="58" mass="5947">MNEKIEPKEELLTGLGGNPHLHTFGAVPVATEAVAPETPPSPAAGTAGDTTAEEDDHQ</sequence>
<protein>
    <submittedName>
        <fullName evidence="2">Uncharacterized protein</fullName>
    </submittedName>
</protein>
<organism evidence="2 3">
    <name type="scientific">Fimbriimonas ginsengisoli Gsoil 348</name>
    <dbReference type="NCBI Taxonomy" id="661478"/>
    <lineage>
        <taxon>Bacteria</taxon>
        <taxon>Bacillati</taxon>
        <taxon>Armatimonadota</taxon>
        <taxon>Fimbriimonadia</taxon>
        <taxon>Fimbriimonadales</taxon>
        <taxon>Fimbriimonadaceae</taxon>
        <taxon>Fimbriimonas</taxon>
    </lineage>
</organism>
<dbReference type="RefSeq" id="WP_158409102.1">
    <property type="nucleotide sequence ID" value="NZ_CP007139.1"/>
</dbReference>
<evidence type="ECO:0000313" key="3">
    <source>
        <dbReference type="Proteomes" id="UP000027982"/>
    </source>
</evidence>
<dbReference type="Proteomes" id="UP000027982">
    <property type="component" value="Chromosome"/>
</dbReference>
<keyword evidence="3" id="KW-1185">Reference proteome</keyword>